<keyword evidence="3 6" id="KW-1133">Transmembrane helix</keyword>
<sequence length="235" mass="25085">MSQKHSATEDRPRVPDDQPMRTVSVPRAGQRMGLPRSVHLAGGLLVAICWIAWLLAPGGDMREWGISAAALSEGRYDTIFLHMFAHAGLFHIGMNSLVLLAFAGPIVWVMGRGQILGGSLRFLLFYFLSGLAGALLYVAINPNGVIPAVGASGAISGMIGFVSRMRPGGRLLPVFSRELGARVWSFVKANLILIALFAIPFFLGGTGILIAWEGHLGGFLFGLFAAGAFMPRSHG</sequence>
<proteinExistence type="predicted"/>
<dbReference type="PANTHER" id="PTHR43731">
    <property type="entry name" value="RHOMBOID PROTEASE"/>
    <property type="match status" value="1"/>
</dbReference>
<organism evidence="8 9">
    <name type="scientific">Alteraurantiacibacter aquimixticola</name>
    <dbReference type="NCBI Taxonomy" id="2489173"/>
    <lineage>
        <taxon>Bacteria</taxon>
        <taxon>Pseudomonadati</taxon>
        <taxon>Pseudomonadota</taxon>
        <taxon>Alphaproteobacteria</taxon>
        <taxon>Sphingomonadales</taxon>
        <taxon>Erythrobacteraceae</taxon>
        <taxon>Alteraurantiacibacter</taxon>
    </lineage>
</organism>
<dbReference type="GO" id="GO:0004252">
    <property type="term" value="F:serine-type endopeptidase activity"/>
    <property type="evidence" value="ECO:0007669"/>
    <property type="project" value="InterPro"/>
</dbReference>
<evidence type="ECO:0000313" key="9">
    <source>
        <dbReference type="Proteomes" id="UP000309389"/>
    </source>
</evidence>
<evidence type="ECO:0000256" key="4">
    <source>
        <dbReference type="ARBA" id="ARBA00023136"/>
    </source>
</evidence>
<dbReference type="RefSeq" id="WP_136691556.1">
    <property type="nucleotide sequence ID" value="NZ_SSHH01000001.1"/>
</dbReference>
<dbReference type="EMBL" id="SSHH01000001">
    <property type="protein sequence ID" value="TIX51029.1"/>
    <property type="molecule type" value="Genomic_DNA"/>
</dbReference>
<comment type="subcellular location">
    <subcellularLocation>
        <location evidence="1">Membrane</location>
        <topology evidence="1">Multi-pass membrane protein</topology>
    </subcellularLocation>
</comment>
<evidence type="ECO:0000256" key="3">
    <source>
        <dbReference type="ARBA" id="ARBA00022989"/>
    </source>
</evidence>
<dbReference type="Proteomes" id="UP000309389">
    <property type="component" value="Unassembled WGS sequence"/>
</dbReference>
<keyword evidence="2 6" id="KW-0812">Transmembrane</keyword>
<dbReference type="AlphaFoldDB" id="A0A4T3F3L6"/>
<dbReference type="SUPFAM" id="SSF144091">
    <property type="entry name" value="Rhomboid-like"/>
    <property type="match status" value="1"/>
</dbReference>
<feature type="compositionally biased region" description="Basic and acidic residues" evidence="5">
    <location>
        <begin position="1"/>
        <end position="19"/>
    </location>
</feature>
<dbReference type="PANTHER" id="PTHR43731:SF34">
    <property type="entry name" value="PEPTIDASE S54 RHOMBOID DOMAIN-CONTAINING PROTEIN"/>
    <property type="match status" value="1"/>
</dbReference>
<keyword evidence="9" id="KW-1185">Reference proteome</keyword>
<feature type="transmembrane region" description="Helical" evidence="6">
    <location>
        <begin position="37"/>
        <end position="56"/>
    </location>
</feature>
<keyword evidence="8" id="KW-0645">Protease</keyword>
<comment type="caution">
    <text evidence="8">The sequence shown here is derived from an EMBL/GenBank/DDBJ whole genome shotgun (WGS) entry which is preliminary data.</text>
</comment>
<keyword evidence="4 6" id="KW-0472">Membrane</keyword>
<dbReference type="Pfam" id="PF01694">
    <property type="entry name" value="Rhomboid"/>
    <property type="match status" value="1"/>
</dbReference>
<feature type="region of interest" description="Disordered" evidence="5">
    <location>
        <begin position="1"/>
        <end position="26"/>
    </location>
</feature>
<evidence type="ECO:0000256" key="5">
    <source>
        <dbReference type="SAM" id="MobiDB-lite"/>
    </source>
</evidence>
<reference evidence="8 9" key="1">
    <citation type="submission" date="2019-04" db="EMBL/GenBank/DDBJ databases">
        <title>Altererythrobacter aquimixticola sp. nov., isolated from sediment of junction between the ocean and a freshwater spring.</title>
        <authorList>
            <person name="Yoon J.-H."/>
        </authorList>
    </citation>
    <scope>NUCLEOTIDE SEQUENCE [LARGE SCALE GENOMIC DNA]</scope>
    <source>
        <strain evidence="8 9">SSKS-13</strain>
    </source>
</reference>
<evidence type="ECO:0000259" key="7">
    <source>
        <dbReference type="Pfam" id="PF01694"/>
    </source>
</evidence>
<gene>
    <name evidence="8" type="ORF">E5222_00640</name>
</gene>
<dbReference type="InterPro" id="IPR022764">
    <property type="entry name" value="Peptidase_S54_rhomboid_dom"/>
</dbReference>
<accession>A0A4T3F3L6</accession>
<feature type="transmembrane region" description="Helical" evidence="6">
    <location>
        <begin position="145"/>
        <end position="162"/>
    </location>
</feature>
<feature type="transmembrane region" description="Helical" evidence="6">
    <location>
        <begin position="209"/>
        <end position="230"/>
    </location>
</feature>
<feature type="transmembrane region" description="Helical" evidence="6">
    <location>
        <begin position="89"/>
        <end position="110"/>
    </location>
</feature>
<evidence type="ECO:0000256" key="6">
    <source>
        <dbReference type="SAM" id="Phobius"/>
    </source>
</evidence>
<evidence type="ECO:0000313" key="8">
    <source>
        <dbReference type="EMBL" id="TIX51029.1"/>
    </source>
</evidence>
<dbReference type="OrthoDB" id="9813074at2"/>
<evidence type="ECO:0000256" key="1">
    <source>
        <dbReference type="ARBA" id="ARBA00004141"/>
    </source>
</evidence>
<feature type="transmembrane region" description="Helical" evidence="6">
    <location>
        <begin position="122"/>
        <end position="139"/>
    </location>
</feature>
<feature type="domain" description="Peptidase S54 rhomboid" evidence="7">
    <location>
        <begin position="77"/>
        <end position="229"/>
    </location>
</feature>
<dbReference type="Gene3D" id="1.20.1540.10">
    <property type="entry name" value="Rhomboid-like"/>
    <property type="match status" value="1"/>
</dbReference>
<dbReference type="InterPro" id="IPR050925">
    <property type="entry name" value="Rhomboid_protease_S54"/>
</dbReference>
<evidence type="ECO:0000256" key="2">
    <source>
        <dbReference type="ARBA" id="ARBA00022692"/>
    </source>
</evidence>
<dbReference type="GO" id="GO:0006508">
    <property type="term" value="P:proteolysis"/>
    <property type="evidence" value="ECO:0007669"/>
    <property type="project" value="UniProtKB-KW"/>
</dbReference>
<name>A0A4T3F3L6_9SPHN</name>
<protein>
    <submittedName>
        <fullName evidence="8">Rhomboid family intramembrane serine protease</fullName>
    </submittedName>
</protein>
<keyword evidence="8" id="KW-0378">Hydrolase</keyword>
<feature type="transmembrane region" description="Helical" evidence="6">
    <location>
        <begin position="183"/>
        <end position="203"/>
    </location>
</feature>
<dbReference type="InterPro" id="IPR035952">
    <property type="entry name" value="Rhomboid-like_sf"/>
</dbReference>
<dbReference type="GO" id="GO:0016020">
    <property type="term" value="C:membrane"/>
    <property type="evidence" value="ECO:0007669"/>
    <property type="project" value="UniProtKB-SubCell"/>
</dbReference>